<feature type="transmembrane region" description="Helical" evidence="6">
    <location>
        <begin position="361"/>
        <end position="379"/>
    </location>
</feature>
<feature type="transmembrane region" description="Helical" evidence="6">
    <location>
        <begin position="144"/>
        <end position="165"/>
    </location>
</feature>
<protein>
    <recommendedName>
        <fullName evidence="9">O-antigen translocase</fullName>
    </recommendedName>
</protein>
<dbReference type="GO" id="GO:0005886">
    <property type="term" value="C:plasma membrane"/>
    <property type="evidence" value="ECO:0007669"/>
    <property type="project" value="UniProtKB-SubCell"/>
</dbReference>
<dbReference type="PANTHER" id="PTHR30250">
    <property type="entry name" value="PST FAMILY PREDICTED COLANIC ACID TRANSPORTER"/>
    <property type="match status" value="1"/>
</dbReference>
<evidence type="ECO:0000256" key="1">
    <source>
        <dbReference type="ARBA" id="ARBA00004651"/>
    </source>
</evidence>
<evidence type="ECO:0000256" key="5">
    <source>
        <dbReference type="ARBA" id="ARBA00023136"/>
    </source>
</evidence>
<feature type="transmembrane region" description="Helical" evidence="6">
    <location>
        <begin position="391"/>
        <end position="409"/>
    </location>
</feature>
<feature type="transmembrane region" description="Helical" evidence="6">
    <location>
        <begin position="83"/>
        <end position="104"/>
    </location>
</feature>
<sequence>MRDFRVIGLLAGATLVKALAGLATAKIIATSVSLGQFGQLSQFMALTAFAGMLAAGGIAPGVTRAIAAHKGSEREQDWIDVITQIYVATTVVMAVAVLVCSSALSTLVFGAQDYRWIVALLGVTQALVGFCALYQAFASAYGRYGVILASNAAGAVIGIALLAALTHYGGYAGAALGVVLLPAMPGATLLVMKFRSVRSRVAVDYRRVDMAKVRHMFSFSAITLAGAASITLGQMAVRDLVGAVSGWDQVGFWQSTIRISDVYMQFVSVFLLSYAMPKLAGMEDRQIRRAFVGIQGKVLVLFFLGGLFLWLVRHELYRLLYSAEFVGASTLLVPQLIGDAFRVVAVSISTLFMARGTVRVSLVYEILQGVLLFAGTALLVDHCGGRAPVYAYGATYFGLMVGMILMYRLRFRMSAE</sequence>
<dbReference type="Pfam" id="PF01943">
    <property type="entry name" value="Polysacc_synt"/>
    <property type="match status" value="1"/>
</dbReference>
<keyword evidence="5 6" id="KW-0472">Membrane</keyword>
<proteinExistence type="predicted"/>
<evidence type="ECO:0000256" key="2">
    <source>
        <dbReference type="ARBA" id="ARBA00022475"/>
    </source>
</evidence>
<evidence type="ECO:0000313" key="8">
    <source>
        <dbReference type="Proteomes" id="UP000270411"/>
    </source>
</evidence>
<dbReference type="KEGG" id="cpau:EHF44_09245"/>
<evidence type="ECO:0008006" key="9">
    <source>
        <dbReference type="Google" id="ProtNLM"/>
    </source>
</evidence>
<evidence type="ECO:0000256" key="4">
    <source>
        <dbReference type="ARBA" id="ARBA00022989"/>
    </source>
</evidence>
<feature type="transmembrane region" description="Helical" evidence="6">
    <location>
        <begin position="41"/>
        <end position="62"/>
    </location>
</feature>
<feature type="transmembrane region" description="Helical" evidence="6">
    <location>
        <begin position="213"/>
        <end position="237"/>
    </location>
</feature>
<keyword evidence="3 6" id="KW-0812">Transmembrane</keyword>
<dbReference type="AlphaFoldDB" id="A0A3G8H095"/>
<feature type="transmembrane region" description="Helical" evidence="6">
    <location>
        <begin position="332"/>
        <end position="354"/>
    </location>
</feature>
<dbReference type="InterPro" id="IPR050833">
    <property type="entry name" value="Poly_Biosynth_Transport"/>
</dbReference>
<keyword evidence="4 6" id="KW-1133">Transmembrane helix</keyword>
<feature type="transmembrane region" description="Helical" evidence="6">
    <location>
        <begin position="257"/>
        <end position="277"/>
    </location>
</feature>
<gene>
    <name evidence="7" type="ORF">EHF44_09245</name>
</gene>
<organism evidence="7 8">
    <name type="scientific">Cupriavidus pauculus</name>
    <dbReference type="NCBI Taxonomy" id="82633"/>
    <lineage>
        <taxon>Bacteria</taxon>
        <taxon>Pseudomonadati</taxon>
        <taxon>Pseudomonadota</taxon>
        <taxon>Betaproteobacteria</taxon>
        <taxon>Burkholderiales</taxon>
        <taxon>Burkholderiaceae</taxon>
        <taxon>Cupriavidus</taxon>
    </lineage>
</organism>
<comment type="subcellular location">
    <subcellularLocation>
        <location evidence="1">Cell membrane</location>
        <topology evidence="1">Multi-pass membrane protein</topology>
    </subcellularLocation>
</comment>
<dbReference type="InterPro" id="IPR002797">
    <property type="entry name" value="Polysacc_synth"/>
</dbReference>
<dbReference type="OrthoDB" id="9769862at2"/>
<feature type="transmembrane region" description="Helical" evidence="6">
    <location>
        <begin position="171"/>
        <end position="192"/>
    </location>
</feature>
<dbReference type="RefSeq" id="WP_124683474.1">
    <property type="nucleotide sequence ID" value="NZ_CP033969.1"/>
</dbReference>
<name>A0A3G8H095_9BURK</name>
<keyword evidence="2" id="KW-1003">Cell membrane</keyword>
<dbReference type="Proteomes" id="UP000270411">
    <property type="component" value="Chromosome 1"/>
</dbReference>
<evidence type="ECO:0000256" key="6">
    <source>
        <dbReference type="SAM" id="Phobius"/>
    </source>
</evidence>
<accession>A0A3G8H095</accession>
<evidence type="ECO:0000313" key="7">
    <source>
        <dbReference type="EMBL" id="AZG13620.1"/>
    </source>
</evidence>
<dbReference type="EMBL" id="CP033969">
    <property type="protein sequence ID" value="AZG13620.1"/>
    <property type="molecule type" value="Genomic_DNA"/>
</dbReference>
<feature type="transmembrane region" description="Helical" evidence="6">
    <location>
        <begin position="289"/>
        <end position="312"/>
    </location>
</feature>
<dbReference type="PANTHER" id="PTHR30250:SF30">
    <property type="entry name" value="LIPID III FLIPPASE"/>
    <property type="match status" value="1"/>
</dbReference>
<feature type="transmembrane region" description="Helical" evidence="6">
    <location>
        <begin position="116"/>
        <end position="137"/>
    </location>
</feature>
<evidence type="ECO:0000256" key="3">
    <source>
        <dbReference type="ARBA" id="ARBA00022692"/>
    </source>
</evidence>
<reference evidence="8" key="1">
    <citation type="submission" date="2018-11" db="EMBL/GenBank/DDBJ databases">
        <title>FDA dAtabase for Regulatory Grade micrObial Sequences (FDA-ARGOS): Supporting development and validation of Infectious Disease Dx tests.</title>
        <authorList>
            <person name="Goldberg B."/>
            <person name="Campos J."/>
            <person name="Tallon L."/>
            <person name="Sadzewicz L."/>
            <person name="Zhao X."/>
            <person name="Vavikolanu K."/>
            <person name="Mehta A."/>
            <person name="Aluvathingal J."/>
            <person name="Nadendla S."/>
            <person name="Geyer C."/>
            <person name="Nandy P."/>
            <person name="Yan Y."/>
            <person name="Sichtig H."/>
        </authorList>
    </citation>
    <scope>NUCLEOTIDE SEQUENCE [LARGE SCALE GENOMIC DNA]</scope>
    <source>
        <strain evidence="8">FDAARGOS_614</strain>
    </source>
</reference>